<feature type="domain" description="Alginate export" evidence="2">
    <location>
        <begin position="112"/>
        <end position="155"/>
    </location>
</feature>
<evidence type="ECO:0000256" key="1">
    <source>
        <dbReference type="SAM" id="MobiDB-lite"/>
    </source>
</evidence>
<feature type="region of interest" description="Disordered" evidence="1">
    <location>
        <begin position="77"/>
        <end position="101"/>
    </location>
</feature>
<gene>
    <name evidence="3" type="ORF">EZM97_14300</name>
</gene>
<evidence type="ECO:0000313" key="4">
    <source>
        <dbReference type="Proteomes" id="UP000291822"/>
    </source>
</evidence>
<comment type="caution">
    <text evidence="3">The sequence shown here is derived from an EMBL/GenBank/DDBJ whole genome shotgun (WGS) entry which is preliminary data.</text>
</comment>
<proteinExistence type="predicted"/>
<evidence type="ECO:0000259" key="2">
    <source>
        <dbReference type="Pfam" id="PF13372"/>
    </source>
</evidence>
<protein>
    <recommendedName>
        <fullName evidence="2">Alginate export domain-containing protein</fullName>
    </recommendedName>
</protein>
<name>A0A4R0YMW2_9GAMM</name>
<sequence length="158" mass="16461">MSDPSMRVAASWLAINQPDVDELAAPWTQAKAIRPVGCEASAMQTTARSIGLPGVTHVSHRPMHTFATSAVKIADGSSTCHQPKSSGTSVGRSNTGSGTARLVFGASKPRDFSSLAGSTSAATAWTPRLGVRVDVAPGDRNLHDLSMETFNPLPPHGD</sequence>
<reference evidence="3 4" key="1">
    <citation type="submission" date="2019-02" db="EMBL/GenBank/DDBJ databases">
        <title>Dyella amyloliquefaciens sp. nov., isolated from forest soil.</title>
        <authorList>
            <person name="Gao Z.-H."/>
            <person name="Qiu L.-H."/>
        </authorList>
    </citation>
    <scope>NUCLEOTIDE SEQUENCE [LARGE SCALE GENOMIC DNA]</scope>
    <source>
        <strain evidence="3 4">KACC 12747</strain>
    </source>
</reference>
<keyword evidence="4" id="KW-1185">Reference proteome</keyword>
<dbReference type="Pfam" id="PF13372">
    <property type="entry name" value="Alginate_exp"/>
    <property type="match status" value="1"/>
</dbReference>
<organism evidence="3 4">
    <name type="scientific">Dyella soli</name>
    <dbReference type="NCBI Taxonomy" id="522319"/>
    <lineage>
        <taxon>Bacteria</taxon>
        <taxon>Pseudomonadati</taxon>
        <taxon>Pseudomonadota</taxon>
        <taxon>Gammaproteobacteria</taxon>
        <taxon>Lysobacterales</taxon>
        <taxon>Rhodanobacteraceae</taxon>
        <taxon>Dyella</taxon>
    </lineage>
</organism>
<dbReference type="InterPro" id="IPR025388">
    <property type="entry name" value="Alginate_export_dom"/>
</dbReference>
<dbReference type="AlphaFoldDB" id="A0A4R0YMW2"/>
<evidence type="ECO:0000313" key="3">
    <source>
        <dbReference type="EMBL" id="TCI10096.1"/>
    </source>
</evidence>
<feature type="compositionally biased region" description="Polar residues" evidence="1">
    <location>
        <begin position="77"/>
        <end position="98"/>
    </location>
</feature>
<accession>A0A4R0YMW2</accession>
<dbReference type="EMBL" id="SJTG01000002">
    <property type="protein sequence ID" value="TCI10096.1"/>
    <property type="molecule type" value="Genomic_DNA"/>
</dbReference>
<dbReference type="Proteomes" id="UP000291822">
    <property type="component" value="Unassembled WGS sequence"/>
</dbReference>